<evidence type="ECO:0000313" key="3">
    <source>
        <dbReference type="Proteomes" id="UP000320475"/>
    </source>
</evidence>
<evidence type="ECO:0000256" key="1">
    <source>
        <dbReference type="SAM" id="Phobius"/>
    </source>
</evidence>
<accession>A0A507D4N1</accession>
<dbReference type="VEuPathDB" id="FungiDB:SeMB42_g05163"/>
<keyword evidence="1" id="KW-0812">Transmembrane</keyword>
<dbReference type="AlphaFoldDB" id="A0A507D4N1"/>
<comment type="caution">
    <text evidence="2">The sequence shown here is derived from an EMBL/GenBank/DDBJ whole genome shotgun (WGS) entry which is preliminary data.</text>
</comment>
<dbReference type="OrthoDB" id="420519at2759"/>
<gene>
    <name evidence="2" type="ORF">SeLEV6574_g03212</name>
</gene>
<protein>
    <submittedName>
        <fullName evidence="2">Uncharacterized protein</fullName>
    </submittedName>
</protein>
<keyword evidence="1" id="KW-1133">Transmembrane helix</keyword>
<keyword evidence="1" id="KW-0472">Membrane</keyword>
<reference evidence="2 3" key="1">
    <citation type="journal article" date="2019" name="Sci. Rep.">
        <title>Comparative genomics of chytrid fungi reveal insights into the obligate biotrophic and pathogenic lifestyle of Synchytrium endobioticum.</title>
        <authorList>
            <person name="van de Vossenberg B.T.L.H."/>
            <person name="Warris S."/>
            <person name="Nguyen H.D.T."/>
            <person name="van Gent-Pelzer M.P.E."/>
            <person name="Joly D.L."/>
            <person name="van de Geest H.C."/>
            <person name="Bonants P.J.M."/>
            <person name="Smith D.S."/>
            <person name="Levesque C.A."/>
            <person name="van der Lee T.A.J."/>
        </authorList>
    </citation>
    <scope>NUCLEOTIDE SEQUENCE [LARGE SCALE GENOMIC DNA]</scope>
    <source>
        <strain evidence="2 3">LEV6574</strain>
    </source>
</reference>
<organism evidence="2 3">
    <name type="scientific">Synchytrium endobioticum</name>
    <dbReference type="NCBI Taxonomy" id="286115"/>
    <lineage>
        <taxon>Eukaryota</taxon>
        <taxon>Fungi</taxon>
        <taxon>Fungi incertae sedis</taxon>
        <taxon>Chytridiomycota</taxon>
        <taxon>Chytridiomycota incertae sedis</taxon>
        <taxon>Chytridiomycetes</taxon>
        <taxon>Synchytriales</taxon>
        <taxon>Synchytriaceae</taxon>
        <taxon>Synchytrium</taxon>
    </lineage>
</organism>
<feature type="transmembrane region" description="Helical" evidence="1">
    <location>
        <begin position="27"/>
        <end position="52"/>
    </location>
</feature>
<dbReference type="Proteomes" id="UP000320475">
    <property type="component" value="Unassembled WGS sequence"/>
</dbReference>
<dbReference type="EMBL" id="QEAM01000103">
    <property type="protein sequence ID" value="TPX46469.1"/>
    <property type="molecule type" value="Genomic_DNA"/>
</dbReference>
<evidence type="ECO:0000313" key="2">
    <source>
        <dbReference type="EMBL" id="TPX46469.1"/>
    </source>
</evidence>
<name>A0A507D4N1_9FUNG</name>
<proteinExistence type="predicted"/>
<sequence>MLVDSQDAPVIRARQPRSMDYVKISRVLIRPTVLLTVVAIPASCLSLFVVIFTNSILDKFQDNPALGQHHN</sequence>